<dbReference type="PANTHER" id="PTHR20857">
    <property type="entry name" value="THIAMINE-PHOSPHATE PYROPHOSPHORYLASE"/>
    <property type="match status" value="1"/>
</dbReference>
<feature type="domain" description="Thiamine phosphate synthase/TenI" evidence="12">
    <location>
        <begin position="8"/>
        <end position="192"/>
    </location>
</feature>
<organism evidence="13 14">
    <name type="scientific">Streptococcus equinus</name>
    <name type="common">Streptococcus bovis</name>
    <dbReference type="NCBI Taxonomy" id="1335"/>
    <lineage>
        <taxon>Bacteria</taxon>
        <taxon>Bacillati</taxon>
        <taxon>Bacillota</taxon>
        <taxon>Bacilli</taxon>
        <taxon>Lactobacillales</taxon>
        <taxon>Streptococcaceae</taxon>
        <taxon>Streptococcus</taxon>
    </lineage>
</organism>
<dbReference type="PANTHER" id="PTHR20857:SF15">
    <property type="entry name" value="THIAMINE-PHOSPHATE SYNTHASE"/>
    <property type="match status" value="1"/>
</dbReference>
<feature type="binding site" evidence="9">
    <location>
        <position position="74"/>
    </location>
    <ligand>
        <name>Mg(2+)</name>
        <dbReference type="ChEBI" id="CHEBI:18420"/>
    </ligand>
</feature>
<evidence type="ECO:0000313" key="13">
    <source>
        <dbReference type="EMBL" id="SDL20744.1"/>
    </source>
</evidence>
<feature type="binding site" evidence="9">
    <location>
        <begin position="137"/>
        <end position="139"/>
    </location>
    <ligand>
        <name>2-[(2R,5Z)-2-carboxy-4-methylthiazol-5(2H)-ylidene]ethyl phosphate</name>
        <dbReference type="ChEBI" id="CHEBI:62899"/>
    </ligand>
</feature>
<protein>
    <recommendedName>
        <fullName evidence="9">Thiamine-phosphate synthase</fullName>
        <shortName evidence="9">TP synthase</shortName>
        <shortName evidence="9">TPS</shortName>
        <ecNumber evidence="9">2.5.1.3</ecNumber>
    </recommendedName>
    <alternativeName>
        <fullName evidence="9">Thiamine-phosphate pyrophosphorylase</fullName>
        <shortName evidence="9">TMP pyrophosphorylase</shortName>
        <shortName evidence="9">TMP-PPase</shortName>
    </alternativeName>
</protein>
<dbReference type="AlphaFoldDB" id="A0A1G9I7E3"/>
<evidence type="ECO:0000256" key="4">
    <source>
        <dbReference type="ARBA" id="ARBA00022842"/>
    </source>
</evidence>
<feature type="binding site" evidence="9">
    <location>
        <position position="93"/>
    </location>
    <ligand>
        <name>Mg(2+)</name>
        <dbReference type="ChEBI" id="CHEBI:18420"/>
    </ligand>
</feature>
<keyword evidence="3 9" id="KW-0479">Metal-binding</keyword>
<name>A0A1G9I7E3_STREI</name>
<dbReference type="UniPathway" id="UPA00060">
    <property type="reaction ID" value="UER00141"/>
</dbReference>
<evidence type="ECO:0000256" key="7">
    <source>
        <dbReference type="ARBA" id="ARBA00047851"/>
    </source>
</evidence>
<dbReference type="Pfam" id="PF02581">
    <property type="entry name" value="TMP-TENI"/>
    <property type="match status" value="1"/>
</dbReference>
<evidence type="ECO:0000256" key="9">
    <source>
        <dbReference type="HAMAP-Rule" id="MF_00097"/>
    </source>
</evidence>
<evidence type="ECO:0000256" key="10">
    <source>
        <dbReference type="RuleBase" id="RU003826"/>
    </source>
</evidence>
<dbReference type="InterPro" id="IPR036206">
    <property type="entry name" value="ThiamineP_synth_sf"/>
</dbReference>
<comment type="catalytic activity">
    <reaction evidence="8 9 10">
        <text>2-[(2R,5Z)-2-carboxy-4-methylthiazol-5(2H)-ylidene]ethyl phosphate + 4-amino-2-methyl-5-(diphosphooxymethyl)pyrimidine + 2 H(+) = thiamine phosphate + CO2 + diphosphate</text>
        <dbReference type="Rhea" id="RHEA:47844"/>
        <dbReference type="ChEBI" id="CHEBI:15378"/>
        <dbReference type="ChEBI" id="CHEBI:16526"/>
        <dbReference type="ChEBI" id="CHEBI:33019"/>
        <dbReference type="ChEBI" id="CHEBI:37575"/>
        <dbReference type="ChEBI" id="CHEBI:57841"/>
        <dbReference type="ChEBI" id="CHEBI:62899"/>
        <dbReference type="EC" id="2.5.1.3"/>
    </reaction>
</comment>
<evidence type="ECO:0000256" key="2">
    <source>
        <dbReference type="ARBA" id="ARBA00022679"/>
    </source>
</evidence>
<evidence type="ECO:0000313" key="14">
    <source>
        <dbReference type="Proteomes" id="UP000183162"/>
    </source>
</evidence>
<comment type="catalytic activity">
    <reaction evidence="6 9 10">
        <text>4-methyl-5-(2-phosphooxyethyl)-thiazole + 4-amino-2-methyl-5-(diphosphooxymethyl)pyrimidine + H(+) = thiamine phosphate + diphosphate</text>
        <dbReference type="Rhea" id="RHEA:22328"/>
        <dbReference type="ChEBI" id="CHEBI:15378"/>
        <dbReference type="ChEBI" id="CHEBI:33019"/>
        <dbReference type="ChEBI" id="CHEBI:37575"/>
        <dbReference type="ChEBI" id="CHEBI:57841"/>
        <dbReference type="ChEBI" id="CHEBI:58296"/>
        <dbReference type="EC" id="2.5.1.3"/>
    </reaction>
</comment>
<dbReference type="GO" id="GO:0000287">
    <property type="term" value="F:magnesium ion binding"/>
    <property type="evidence" value="ECO:0007669"/>
    <property type="project" value="UniProtKB-UniRule"/>
</dbReference>
<dbReference type="HAMAP" id="MF_00097">
    <property type="entry name" value="TMP_synthase"/>
    <property type="match status" value="1"/>
</dbReference>
<dbReference type="EC" id="2.5.1.3" evidence="9"/>
<dbReference type="GO" id="GO:0004789">
    <property type="term" value="F:thiamine-phosphate diphosphorylase activity"/>
    <property type="evidence" value="ECO:0007669"/>
    <property type="project" value="UniProtKB-UniRule"/>
</dbReference>
<dbReference type="InterPro" id="IPR022998">
    <property type="entry name" value="ThiamineP_synth_TenI"/>
</dbReference>
<evidence type="ECO:0000259" key="12">
    <source>
        <dbReference type="Pfam" id="PF02581"/>
    </source>
</evidence>
<feature type="binding site" evidence="9">
    <location>
        <position position="169"/>
    </location>
    <ligand>
        <name>2-[(2R,5Z)-2-carboxy-4-methylthiazol-5(2H)-ylidene]ethyl phosphate</name>
        <dbReference type="ChEBI" id="CHEBI:62899"/>
    </ligand>
</feature>
<feature type="binding site" evidence="9">
    <location>
        <position position="73"/>
    </location>
    <ligand>
        <name>4-amino-2-methyl-5-(diphosphooxymethyl)pyrimidine</name>
        <dbReference type="ChEBI" id="CHEBI:57841"/>
    </ligand>
</feature>
<dbReference type="Gene3D" id="3.20.20.70">
    <property type="entry name" value="Aldolase class I"/>
    <property type="match status" value="1"/>
</dbReference>
<accession>A0A1G9I7E3</accession>
<gene>
    <name evidence="9" type="primary">thiE</name>
    <name evidence="13" type="ORF">SAMN05216400_0059</name>
</gene>
<dbReference type="OrthoDB" id="9812206at2"/>
<dbReference type="RefSeq" id="WP_074565910.1">
    <property type="nucleotide sequence ID" value="NZ_FNGX01000001.1"/>
</dbReference>
<evidence type="ECO:0000256" key="3">
    <source>
        <dbReference type="ARBA" id="ARBA00022723"/>
    </source>
</evidence>
<proteinExistence type="inferred from homology"/>
<dbReference type="GO" id="GO:0009228">
    <property type="term" value="P:thiamine biosynthetic process"/>
    <property type="evidence" value="ECO:0007669"/>
    <property type="project" value="UniProtKB-KW"/>
</dbReference>
<feature type="binding site" evidence="9">
    <location>
        <position position="140"/>
    </location>
    <ligand>
        <name>4-amino-2-methyl-5-(diphosphooxymethyl)pyrimidine</name>
        <dbReference type="ChEBI" id="CHEBI:57841"/>
    </ligand>
</feature>
<dbReference type="CDD" id="cd00564">
    <property type="entry name" value="TMP_TenI"/>
    <property type="match status" value="1"/>
</dbReference>
<dbReference type="InterPro" id="IPR013785">
    <property type="entry name" value="Aldolase_TIM"/>
</dbReference>
<evidence type="ECO:0000256" key="1">
    <source>
        <dbReference type="ARBA" id="ARBA00005165"/>
    </source>
</evidence>
<feature type="binding site" evidence="9">
    <location>
        <begin position="189"/>
        <end position="190"/>
    </location>
    <ligand>
        <name>2-[(2R,5Z)-2-carboxy-4-methylthiazol-5(2H)-ylidene]ethyl phosphate</name>
        <dbReference type="ChEBI" id="CHEBI:62899"/>
    </ligand>
</feature>
<feature type="binding site" evidence="9">
    <location>
        <begin position="38"/>
        <end position="42"/>
    </location>
    <ligand>
        <name>4-amino-2-methyl-5-(diphosphooxymethyl)pyrimidine</name>
        <dbReference type="ChEBI" id="CHEBI:57841"/>
    </ligand>
</feature>
<evidence type="ECO:0000256" key="5">
    <source>
        <dbReference type="ARBA" id="ARBA00022977"/>
    </source>
</evidence>
<sequence>MNKEELRVYFICGTPNCPKGMFFKTLEAALKSGVTCFQLREKGSGALIGKEKLDLAFKVKELCHKYHVPFIINDDIDLALQVDADGIHIGQDDMPVTEARKLFPDKIIGLSVGNVREYQLSEIDLVDYIGVGPIFPTPSKSDAGEVIGLKGLREIRKLDKVIPIVAIGGITIGDVPAICESGADGVAVISALAKSTQVELDTQRFAEAFY</sequence>
<keyword evidence="4 9" id="KW-0460">Magnesium</keyword>
<dbReference type="EMBL" id="FNGX01000001">
    <property type="protein sequence ID" value="SDL20744.1"/>
    <property type="molecule type" value="Genomic_DNA"/>
</dbReference>
<evidence type="ECO:0000256" key="8">
    <source>
        <dbReference type="ARBA" id="ARBA00047883"/>
    </source>
</evidence>
<keyword evidence="5 9" id="KW-0784">Thiamine biosynthesis</keyword>
<dbReference type="NCBIfam" id="TIGR00693">
    <property type="entry name" value="thiE"/>
    <property type="match status" value="1"/>
</dbReference>
<dbReference type="FunFam" id="3.20.20.70:FF:000096">
    <property type="entry name" value="Thiamine-phosphate synthase"/>
    <property type="match status" value="1"/>
</dbReference>
<comment type="cofactor">
    <cofactor evidence="9">
        <name>Mg(2+)</name>
        <dbReference type="ChEBI" id="CHEBI:18420"/>
    </cofactor>
    <text evidence="9">Binds 1 Mg(2+) ion per subunit.</text>
</comment>
<keyword evidence="2 9" id="KW-0808">Transferase</keyword>
<feature type="binding site" evidence="9">
    <location>
        <position position="111"/>
    </location>
    <ligand>
        <name>4-amino-2-methyl-5-(diphosphooxymethyl)pyrimidine</name>
        <dbReference type="ChEBI" id="CHEBI:57841"/>
    </ligand>
</feature>
<evidence type="ECO:0000256" key="6">
    <source>
        <dbReference type="ARBA" id="ARBA00047334"/>
    </source>
</evidence>
<dbReference type="InterPro" id="IPR034291">
    <property type="entry name" value="TMP_synthase"/>
</dbReference>
<comment type="function">
    <text evidence="9">Condenses 4-methyl-5-(beta-hydroxyethyl)thiazole monophosphate (THZ-P) and 2-methyl-4-amino-5-hydroxymethyl pyrimidine pyrophosphate (HMP-PP) to form thiamine monophosphate (TMP).</text>
</comment>
<dbReference type="GO" id="GO:0005737">
    <property type="term" value="C:cytoplasm"/>
    <property type="evidence" value="ECO:0007669"/>
    <property type="project" value="TreeGrafter"/>
</dbReference>
<comment type="catalytic activity">
    <reaction evidence="7 9 10">
        <text>2-(2-carboxy-4-methylthiazol-5-yl)ethyl phosphate + 4-amino-2-methyl-5-(diphosphooxymethyl)pyrimidine + 2 H(+) = thiamine phosphate + CO2 + diphosphate</text>
        <dbReference type="Rhea" id="RHEA:47848"/>
        <dbReference type="ChEBI" id="CHEBI:15378"/>
        <dbReference type="ChEBI" id="CHEBI:16526"/>
        <dbReference type="ChEBI" id="CHEBI:33019"/>
        <dbReference type="ChEBI" id="CHEBI:37575"/>
        <dbReference type="ChEBI" id="CHEBI:57841"/>
        <dbReference type="ChEBI" id="CHEBI:62890"/>
        <dbReference type="EC" id="2.5.1.3"/>
    </reaction>
</comment>
<comment type="similarity">
    <text evidence="9 10">Belongs to the thiamine-phosphate synthase family.</text>
</comment>
<reference evidence="13 14" key="1">
    <citation type="submission" date="2016-10" db="EMBL/GenBank/DDBJ databases">
        <authorList>
            <person name="de Groot N.N."/>
        </authorList>
    </citation>
    <scope>NUCLEOTIDE SEQUENCE [LARGE SCALE GENOMIC DNA]</scope>
    <source>
        <strain evidence="13 14">Sb09</strain>
    </source>
</reference>
<evidence type="ECO:0000256" key="11">
    <source>
        <dbReference type="RuleBase" id="RU004253"/>
    </source>
</evidence>
<dbReference type="GO" id="GO:0009229">
    <property type="term" value="P:thiamine diphosphate biosynthetic process"/>
    <property type="evidence" value="ECO:0007669"/>
    <property type="project" value="UniProtKB-UniRule"/>
</dbReference>
<dbReference type="SUPFAM" id="SSF51391">
    <property type="entry name" value="Thiamin phosphate synthase"/>
    <property type="match status" value="1"/>
</dbReference>
<comment type="pathway">
    <text evidence="1 9 11">Cofactor biosynthesis; thiamine diphosphate biosynthesis; thiamine phosphate from 4-amino-2-methyl-5-diphosphomethylpyrimidine and 4-methyl-5-(2-phosphoethyl)-thiazole: step 1/1.</text>
</comment>
<dbReference type="Proteomes" id="UP000183162">
    <property type="component" value="Unassembled WGS sequence"/>
</dbReference>